<reference evidence="1" key="1">
    <citation type="submission" date="2021-05" db="EMBL/GenBank/DDBJ databases">
        <authorList>
            <person name="Alioto T."/>
            <person name="Alioto T."/>
            <person name="Gomez Garrido J."/>
        </authorList>
    </citation>
    <scope>NUCLEOTIDE SEQUENCE</scope>
</reference>
<evidence type="ECO:0000313" key="1">
    <source>
        <dbReference type="EMBL" id="CAG6498141.1"/>
    </source>
</evidence>
<dbReference type="AlphaFoldDB" id="A0A8D8CWA2"/>
<accession>A0A8D8CWA2</accession>
<sequence length="144" mass="16802">MLCSFFLNLYHGVFFRDLNDKKYTVVRFLNQCCWTNFTKLNKKKISQNANLFCLLNGFLGLSHFLRGQRAISQFNLMPTQHFLAPIIVHNLINTLAGAVAHSFAIHKRVWWSGGFEIRNNISRRKQPKPRLGCARVWVLIFFTV</sequence>
<name>A0A8D8CWA2_CULPI</name>
<protein>
    <submittedName>
        <fullName evidence="1">(northern house mosquito) hypothetical protein</fullName>
    </submittedName>
</protein>
<organism evidence="1">
    <name type="scientific">Culex pipiens</name>
    <name type="common">House mosquito</name>
    <dbReference type="NCBI Taxonomy" id="7175"/>
    <lineage>
        <taxon>Eukaryota</taxon>
        <taxon>Metazoa</taxon>
        <taxon>Ecdysozoa</taxon>
        <taxon>Arthropoda</taxon>
        <taxon>Hexapoda</taxon>
        <taxon>Insecta</taxon>
        <taxon>Pterygota</taxon>
        <taxon>Neoptera</taxon>
        <taxon>Endopterygota</taxon>
        <taxon>Diptera</taxon>
        <taxon>Nematocera</taxon>
        <taxon>Culicoidea</taxon>
        <taxon>Culicidae</taxon>
        <taxon>Culicinae</taxon>
        <taxon>Culicini</taxon>
        <taxon>Culex</taxon>
        <taxon>Culex</taxon>
    </lineage>
</organism>
<dbReference type="EMBL" id="HBUE01134544">
    <property type="protein sequence ID" value="CAG6498141.1"/>
    <property type="molecule type" value="Transcribed_RNA"/>
</dbReference>
<proteinExistence type="predicted"/>